<reference evidence="2" key="1">
    <citation type="submission" date="2016-07" db="EMBL/GenBank/DDBJ databases">
        <authorList>
            <person name="Florea S."/>
            <person name="Webb J.S."/>
            <person name="Jaromczyk J."/>
            <person name="Schardl C.L."/>
        </authorList>
    </citation>
    <scope>NUCLEOTIDE SEQUENCE [LARGE SCALE GENOMIC DNA]</scope>
    <source>
        <strain evidence="2">IPBSL-7</strain>
    </source>
</reference>
<organism evidence="1 2">
    <name type="scientific">Tessaracoccus lapidicaptus</name>
    <dbReference type="NCBI Taxonomy" id="1427523"/>
    <lineage>
        <taxon>Bacteria</taxon>
        <taxon>Bacillati</taxon>
        <taxon>Actinomycetota</taxon>
        <taxon>Actinomycetes</taxon>
        <taxon>Propionibacteriales</taxon>
        <taxon>Propionibacteriaceae</taxon>
        <taxon>Tessaracoccus</taxon>
    </lineage>
</organism>
<dbReference type="EMBL" id="MBQD01000011">
    <property type="protein sequence ID" value="OCL36534.1"/>
    <property type="molecule type" value="Genomic_DNA"/>
</dbReference>
<evidence type="ECO:0000313" key="2">
    <source>
        <dbReference type="Proteomes" id="UP000093501"/>
    </source>
</evidence>
<comment type="caution">
    <text evidence="1">The sequence shown here is derived from an EMBL/GenBank/DDBJ whole genome shotgun (WGS) entry which is preliminary data.</text>
</comment>
<dbReference type="Pfam" id="PF18986">
    <property type="entry name" value="DUF5719"/>
    <property type="match status" value="1"/>
</dbReference>
<sequence length="418" mass="40388">MIRRLALSVVALAVLAGVALGLAALSPLRKPAPEAVDLPRTTRLTCAAAGQVLVDAAGEVSVAPLDGDGQSLQAPGQVAAEGPVRIVATQEVTASILVDSPQRALAPCAAPVTAGMVLVADPAATELVLVNSDAGEAAVDLTLLGPDGEISAVGARGIAIAPGVTRRVALSVLAPTGPVGVVFRASQGRVALLATAVEGRPARFAAPATTATEHLLPVAAAGATATELLVSNPGQERVDIALEGLGPEGPYVPAVSDGLSVAPLSTVRIALSGPLAGEATAIRVTSSSPVGAALQTTAGGQAATVVAGEPAAELRGVVPGAGALHLSNPDHAEAVTATVTLTALGGSATSADVEVPVGSTVSVPLPAGDPVSVSVAADGALLAAASSATPAGTVVAPLTPRGEGEDAAVPAVLEPGLR</sequence>
<name>A0A1C0AQ83_9ACTN</name>
<dbReference type="AlphaFoldDB" id="A0A1C0AQ83"/>
<evidence type="ECO:0000313" key="1">
    <source>
        <dbReference type="EMBL" id="OCL36534.1"/>
    </source>
</evidence>
<dbReference type="InterPro" id="IPR043777">
    <property type="entry name" value="DUF5719"/>
</dbReference>
<protein>
    <submittedName>
        <fullName evidence="1">Uncharacterized protein</fullName>
    </submittedName>
</protein>
<dbReference type="RefSeq" id="WP_068750868.1">
    <property type="nucleotide sequence ID" value="NZ_LR214441.1"/>
</dbReference>
<accession>A0A1C0AQ83</accession>
<gene>
    <name evidence="1" type="ORF">BCR15_01320</name>
</gene>
<proteinExistence type="predicted"/>
<keyword evidence="2" id="KW-1185">Reference proteome</keyword>
<dbReference type="Proteomes" id="UP000093501">
    <property type="component" value="Unassembled WGS sequence"/>
</dbReference>